<dbReference type="InterPro" id="IPR000182">
    <property type="entry name" value="GNAT_dom"/>
</dbReference>
<name>W5NLR6_LEPOC</name>
<reference evidence="4" key="3">
    <citation type="submission" date="2025-09" db="UniProtKB">
        <authorList>
            <consortium name="Ensembl"/>
        </authorList>
    </citation>
    <scope>IDENTIFICATION</scope>
</reference>
<dbReference type="InterPro" id="IPR016181">
    <property type="entry name" value="Acyl_CoA_acyltransferase"/>
</dbReference>
<dbReference type="Proteomes" id="UP000018468">
    <property type="component" value="Linkage group LG4"/>
</dbReference>
<dbReference type="GO" id="GO:0043009">
    <property type="term" value="P:chordate embryonic development"/>
    <property type="evidence" value="ECO:0007669"/>
    <property type="project" value="Ensembl"/>
</dbReference>
<dbReference type="PANTHER" id="PTHR13947">
    <property type="entry name" value="GNAT FAMILY N-ACETYLTRANSFERASE"/>
    <property type="match status" value="1"/>
</dbReference>
<keyword evidence="1" id="KW-0808">Transferase</keyword>
<dbReference type="HOGENOM" id="CLU_013985_10_1_1"/>
<sequence length="221" mass="24805">MASFQIRKYRDEDYETVKEIFTLGMSEHVPAAFVHLLKQPLPQMVLMCVFWALLASSKSLVFPVMAVTLLLAGARQGLNCMFSSYIEQCLREDLRDIRKSYMGGQDSCFWVAESEGGVAATVACCPSEREQGCLELKRMSVKKSHRGQGMAKALAQTVADFARARGYEAVLLGTSVVQYEAQKLYEGIGYKKTNETLVPNLVGKVTNFTIFEYRLDVLERE</sequence>
<dbReference type="Gene3D" id="3.40.630.30">
    <property type="match status" value="1"/>
</dbReference>
<evidence type="ECO:0000313" key="4">
    <source>
        <dbReference type="Ensembl" id="ENSLOCP00000021575.1"/>
    </source>
</evidence>
<dbReference type="InParanoid" id="W5NLR6"/>
<dbReference type="STRING" id="7918.ENSLOCP00000021575"/>
<dbReference type="Ensembl" id="ENSLOCT00000021612.1">
    <property type="protein sequence ID" value="ENSLOCP00000021575.1"/>
    <property type="gene ID" value="ENSLOCG00000017470.1"/>
</dbReference>
<accession>W5NLR6</accession>
<keyword evidence="2" id="KW-0812">Transmembrane</keyword>
<evidence type="ECO:0000313" key="5">
    <source>
        <dbReference type="Proteomes" id="UP000018468"/>
    </source>
</evidence>
<evidence type="ECO:0000259" key="3">
    <source>
        <dbReference type="PROSITE" id="PS51186"/>
    </source>
</evidence>
<dbReference type="PANTHER" id="PTHR13947:SF60">
    <property type="entry name" value="N-ACETYLTRANSFERASE DOMAIN-CONTAINING PROTEIN"/>
    <property type="match status" value="1"/>
</dbReference>
<keyword evidence="2" id="KW-1133">Transmembrane helix</keyword>
<dbReference type="CDD" id="cd04301">
    <property type="entry name" value="NAT_SF"/>
    <property type="match status" value="1"/>
</dbReference>
<dbReference type="OMA" id="YVPTLCV"/>
<proteinExistence type="predicted"/>
<dbReference type="GO" id="GO:0008080">
    <property type="term" value="F:N-acetyltransferase activity"/>
    <property type="evidence" value="ECO:0000318"/>
    <property type="project" value="GO_Central"/>
</dbReference>
<reference evidence="5" key="1">
    <citation type="submission" date="2011-12" db="EMBL/GenBank/DDBJ databases">
        <title>The Draft Genome of Lepisosteus oculatus.</title>
        <authorList>
            <consortium name="The Broad Institute Genome Assembly &amp; Analysis Group"/>
            <consortium name="Computational R&amp;D Group"/>
            <consortium name="and Sequencing Platform"/>
            <person name="Di Palma F."/>
            <person name="Alfoldi J."/>
            <person name="Johnson J."/>
            <person name="Berlin A."/>
            <person name="Gnerre S."/>
            <person name="Jaffe D."/>
            <person name="MacCallum I."/>
            <person name="Young S."/>
            <person name="Walker B.J."/>
            <person name="Lander E.S."/>
            <person name="Lindblad-Toh K."/>
        </authorList>
    </citation>
    <scope>NUCLEOTIDE SEQUENCE [LARGE SCALE GENOMIC DNA]</scope>
</reference>
<keyword evidence="2" id="KW-0472">Membrane</keyword>
<dbReference type="EMBL" id="AHAT01024471">
    <property type="status" value="NOT_ANNOTATED_CDS"/>
    <property type="molecule type" value="Genomic_DNA"/>
</dbReference>
<dbReference type="GeneTree" id="ENSGT00950000182932"/>
<keyword evidence="5" id="KW-1185">Reference proteome</keyword>
<dbReference type="AlphaFoldDB" id="W5NLR6"/>
<protein>
    <submittedName>
        <fullName evidence="4">N-acetyltransferase 8B (putative,/pseudo</fullName>
    </submittedName>
</protein>
<dbReference type="Pfam" id="PF00583">
    <property type="entry name" value="Acetyltransf_1"/>
    <property type="match status" value="1"/>
</dbReference>
<dbReference type="SUPFAM" id="SSF55729">
    <property type="entry name" value="Acyl-CoA N-acyltransferases (Nat)"/>
    <property type="match status" value="1"/>
</dbReference>
<feature type="domain" description="N-acetyltransferase" evidence="3">
    <location>
        <begin position="60"/>
        <end position="216"/>
    </location>
</feature>
<dbReference type="Bgee" id="ENSLOCG00000017470">
    <property type="expression patterns" value="Expressed in pharyngeal gill and 13 other cell types or tissues"/>
</dbReference>
<evidence type="ECO:0000256" key="1">
    <source>
        <dbReference type="ARBA" id="ARBA00022679"/>
    </source>
</evidence>
<dbReference type="eggNOG" id="KOG3139">
    <property type="taxonomic scope" value="Eukaryota"/>
</dbReference>
<dbReference type="InterPro" id="IPR050769">
    <property type="entry name" value="NAT_camello-type"/>
</dbReference>
<reference evidence="4" key="2">
    <citation type="submission" date="2025-08" db="UniProtKB">
        <authorList>
            <consortium name="Ensembl"/>
        </authorList>
    </citation>
    <scope>IDENTIFICATION</scope>
</reference>
<dbReference type="PROSITE" id="PS51186">
    <property type="entry name" value="GNAT"/>
    <property type="match status" value="1"/>
</dbReference>
<evidence type="ECO:0000256" key="2">
    <source>
        <dbReference type="SAM" id="Phobius"/>
    </source>
</evidence>
<organism evidence="4 5">
    <name type="scientific">Lepisosteus oculatus</name>
    <name type="common">Spotted gar</name>
    <dbReference type="NCBI Taxonomy" id="7918"/>
    <lineage>
        <taxon>Eukaryota</taxon>
        <taxon>Metazoa</taxon>
        <taxon>Chordata</taxon>
        <taxon>Craniata</taxon>
        <taxon>Vertebrata</taxon>
        <taxon>Euteleostomi</taxon>
        <taxon>Actinopterygii</taxon>
        <taxon>Neopterygii</taxon>
        <taxon>Holostei</taxon>
        <taxon>Semionotiformes</taxon>
        <taxon>Lepisosteidae</taxon>
        <taxon>Lepisosteus</taxon>
    </lineage>
</organism>
<dbReference type="GO" id="GO:0003401">
    <property type="term" value="P:axis elongation"/>
    <property type="evidence" value="ECO:0007669"/>
    <property type="project" value="Ensembl"/>
</dbReference>
<feature type="transmembrane region" description="Helical" evidence="2">
    <location>
        <begin position="44"/>
        <end position="72"/>
    </location>
</feature>